<dbReference type="PANTHER" id="PTHR11014">
    <property type="entry name" value="PEPTIDASE M20 FAMILY MEMBER"/>
    <property type="match status" value="1"/>
</dbReference>
<dbReference type="NCBIfam" id="TIGR01891">
    <property type="entry name" value="amidohydrolases"/>
    <property type="match status" value="1"/>
</dbReference>
<proteinExistence type="predicted"/>
<dbReference type="SUPFAM" id="SSF53187">
    <property type="entry name" value="Zn-dependent exopeptidases"/>
    <property type="match status" value="1"/>
</dbReference>
<feature type="binding site" evidence="1">
    <location>
        <position position="168"/>
    </location>
    <ligand>
        <name>Mn(2+)</name>
        <dbReference type="ChEBI" id="CHEBI:29035"/>
        <label>2</label>
    </ligand>
</feature>
<organism evidence="3 4">
    <name type="scientific">Trichococcus collinsii</name>
    <dbReference type="NCBI Taxonomy" id="157076"/>
    <lineage>
        <taxon>Bacteria</taxon>
        <taxon>Bacillati</taxon>
        <taxon>Bacillota</taxon>
        <taxon>Bacilli</taxon>
        <taxon>Lactobacillales</taxon>
        <taxon>Carnobacteriaceae</taxon>
        <taxon>Trichococcus</taxon>
    </lineage>
</organism>
<dbReference type="PANTHER" id="PTHR11014:SF63">
    <property type="entry name" value="METALLOPEPTIDASE, PUTATIVE (AFU_ORTHOLOGUE AFUA_6G09600)-RELATED"/>
    <property type="match status" value="1"/>
</dbReference>
<keyword evidence="1" id="KW-0464">Manganese</keyword>
<feature type="binding site" evidence="1">
    <location>
        <position position="143"/>
    </location>
    <ligand>
        <name>Mn(2+)</name>
        <dbReference type="ChEBI" id="CHEBI:29035"/>
        <label>2</label>
    </ligand>
</feature>
<comment type="cofactor">
    <cofactor evidence="1">
        <name>Mn(2+)</name>
        <dbReference type="ChEBI" id="CHEBI:29035"/>
    </cofactor>
    <text evidence="1">The Mn(2+) ion enhances activity.</text>
</comment>
<dbReference type="Gene3D" id="3.30.70.360">
    <property type="match status" value="1"/>
</dbReference>
<dbReference type="Pfam" id="PF01546">
    <property type="entry name" value="Peptidase_M20"/>
    <property type="match status" value="1"/>
</dbReference>
<evidence type="ECO:0000313" key="3">
    <source>
        <dbReference type="EMBL" id="SEA74295.1"/>
    </source>
</evidence>
<evidence type="ECO:0000256" key="1">
    <source>
        <dbReference type="PIRSR" id="PIRSR005962-1"/>
    </source>
</evidence>
<dbReference type="FunFam" id="3.30.70.360:FF:000020">
    <property type="entry name" value="Peptidase, M20/M25/M40 family"/>
    <property type="match status" value="1"/>
</dbReference>
<feature type="binding site" evidence="1">
    <location>
        <position position="109"/>
    </location>
    <ligand>
        <name>Mn(2+)</name>
        <dbReference type="ChEBI" id="CHEBI:29035"/>
        <label>2</label>
    </ligand>
</feature>
<dbReference type="RefSeq" id="WP_086987076.1">
    <property type="nucleotide sequence ID" value="NZ_FJNA01000003.1"/>
</dbReference>
<keyword evidence="1" id="KW-0479">Metal-binding</keyword>
<dbReference type="Proteomes" id="UP000199042">
    <property type="component" value="Unassembled WGS sequence"/>
</dbReference>
<dbReference type="SUPFAM" id="SSF55031">
    <property type="entry name" value="Bacterial exopeptidase dimerisation domain"/>
    <property type="match status" value="1"/>
</dbReference>
<dbReference type="InterPro" id="IPR017439">
    <property type="entry name" value="Amidohydrolase"/>
</dbReference>
<accession>A0AB38A243</accession>
<evidence type="ECO:0000313" key="4">
    <source>
        <dbReference type="Proteomes" id="UP000199042"/>
    </source>
</evidence>
<dbReference type="EMBL" id="FNQH01000005">
    <property type="protein sequence ID" value="SEA74295.1"/>
    <property type="molecule type" value="Genomic_DNA"/>
</dbReference>
<feature type="binding site" evidence="1">
    <location>
        <position position="107"/>
    </location>
    <ligand>
        <name>Mn(2+)</name>
        <dbReference type="ChEBI" id="CHEBI:29035"/>
        <label>2</label>
    </ligand>
</feature>
<comment type="caution">
    <text evidence="3">The sequence shown here is derived from an EMBL/GenBank/DDBJ whole genome shotgun (WGS) entry which is preliminary data.</text>
</comment>
<dbReference type="GO" id="GO:0046872">
    <property type="term" value="F:metal ion binding"/>
    <property type="evidence" value="ECO:0007669"/>
    <property type="project" value="UniProtKB-KW"/>
</dbReference>
<protein>
    <submittedName>
        <fullName evidence="3">Amidohydrolase</fullName>
    </submittedName>
</protein>
<dbReference type="PIRSF" id="PIRSF005962">
    <property type="entry name" value="Pept_M20D_amidohydro"/>
    <property type="match status" value="1"/>
</dbReference>
<dbReference type="AlphaFoldDB" id="A0AB38A243"/>
<feature type="domain" description="Peptidase M20 dimerisation" evidence="2">
    <location>
        <begin position="187"/>
        <end position="283"/>
    </location>
</feature>
<dbReference type="InterPro" id="IPR002933">
    <property type="entry name" value="Peptidase_M20"/>
</dbReference>
<name>A0AB38A243_9LACT</name>
<dbReference type="InterPro" id="IPR036264">
    <property type="entry name" value="Bact_exopeptidase_dim_dom"/>
</dbReference>
<dbReference type="Pfam" id="PF07687">
    <property type="entry name" value="M20_dimer"/>
    <property type="match status" value="1"/>
</dbReference>
<dbReference type="GO" id="GO:0016787">
    <property type="term" value="F:hydrolase activity"/>
    <property type="evidence" value="ECO:0007669"/>
    <property type="project" value="InterPro"/>
</dbReference>
<gene>
    <name evidence="3" type="ORF">SAMN04488525_10536</name>
</gene>
<sequence length="405" mass="44296">MNEATKKQLFSKLAEKQERMTEIYRYLHAHPELSFQEEDTAKYIEAFYAGKDCDVRTHIGGLGIVVTIDSGKPGKTVAIRADFDALPIQEETGLPFASKTPGVMHACGHDAHTAYMLTLAETLIEMKEQLEGKIVVLHQPAEEVPPGGAIGMIKAGALDGVDNVFGIHVMSQMDNGKVFYREGNVQTGRANFQVKIQGVGGHGSSPHKANDAIVAASYFVVAVQSIVSRRMNPFDVGSITIGSFDGKGSFNVIKDSVVLEGDVRSMSEETRTLIEKEIRAKLDGVSAMFDVTYELDYENDYPVLFNDPEMTAFAASTLQATELPRVDAVERCEAQPPSEDFAYYAKERPSVFLYVGAAPEEGDAYPHHHPKFRINEDSMLIAAETMGTLVIDYLKGSSENSGNAI</sequence>
<feature type="binding site" evidence="1">
    <location>
        <position position="368"/>
    </location>
    <ligand>
        <name>Mn(2+)</name>
        <dbReference type="ChEBI" id="CHEBI:29035"/>
        <label>2</label>
    </ligand>
</feature>
<dbReference type="InterPro" id="IPR011650">
    <property type="entry name" value="Peptidase_M20_dimer"/>
</dbReference>
<reference evidence="3 4" key="1">
    <citation type="submission" date="2016-10" db="EMBL/GenBank/DDBJ databases">
        <authorList>
            <person name="Varghese N."/>
            <person name="Submissions S."/>
        </authorList>
    </citation>
    <scope>NUCLEOTIDE SEQUENCE [LARGE SCALE GENOMIC DNA]</scope>
    <source>
        <strain evidence="3 4">DSM 14526</strain>
    </source>
</reference>
<keyword evidence="4" id="KW-1185">Reference proteome</keyword>
<evidence type="ECO:0000259" key="2">
    <source>
        <dbReference type="Pfam" id="PF07687"/>
    </source>
</evidence>
<dbReference type="Gene3D" id="3.40.630.10">
    <property type="entry name" value="Zn peptidases"/>
    <property type="match status" value="1"/>
</dbReference>